<name>A0ABP9USG6_9BACT</name>
<organism evidence="4 5">
    <name type="scientific">Haloferula sargassicola</name>
    <dbReference type="NCBI Taxonomy" id="490096"/>
    <lineage>
        <taxon>Bacteria</taxon>
        <taxon>Pseudomonadati</taxon>
        <taxon>Verrucomicrobiota</taxon>
        <taxon>Verrucomicrobiia</taxon>
        <taxon>Verrucomicrobiales</taxon>
        <taxon>Verrucomicrobiaceae</taxon>
        <taxon>Haloferula</taxon>
    </lineage>
</organism>
<evidence type="ECO:0000256" key="2">
    <source>
        <dbReference type="ARBA" id="ARBA00023082"/>
    </source>
</evidence>
<keyword evidence="3" id="KW-0804">Transcription</keyword>
<dbReference type="PANTHER" id="PTHR43133:SF51">
    <property type="entry name" value="RNA POLYMERASE SIGMA FACTOR"/>
    <property type="match status" value="1"/>
</dbReference>
<evidence type="ECO:0000313" key="4">
    <source>
        <dbReference type="EMBL" id="GAA5483621.1"/>
    </source>
</evidence>
<keyword evidence="1" id="KW-0805">Transcription regulation</keyword>
<reference evidence="4 5" key="1">
    <citation type="submission" date="2024-02" db="EMBL/GenBank/DDBJ databases">
        <title>Haloferula sargassicola NBRC 104335.</title>
        <authorList>
            <person name="Ichikawa N."/>
            <person name="Katano-Makiyama Y."/>
            <person name="Hidaka K."/>
        </authorList>
    </citation>
    <scope>NUCLEOTIDE SEQUENCE [LARGE SCALE GENOMIC DNA]</scope>
    <source>
        <strain evidence="4 5">NBRC 104335</strain>
    </source>
</reference>
<dbReference type="PANTHER" id="PTHR43133">
    <property type="entry name" value="RNA POLYMERASE ECF-TYPE SIGMA FACTO"/>
    <property type="match status" value="1"/>
</dbReference>
<comment type="caution">
    <text evidence="4">The sequence shown here is derived from an EMBL/GenBank/DDBJ whole genome shotgun (WGS) entry which is preliminary data.</text>
</comment>
<dbReference type="Gene3D" id="1.10.1740.10">
    <property type="match status" value="1"/>
</dbReference>
<keyword evidence="5" id="KW-1185">Reference proteome</keyword>
<dbReference type="RefSeq" id="WP_353567732.1">
    <property type="nucleotide sequence ID" value="NZ_BAABRI010000016.1"/>
</dbReference>
<protein>
    <recommendedName>
        <fullName evidence="6">RNA polymerase subunit sigma-24</fullName>
    </recommendedName>
</protein>
<evidence type="ECO:0008006" key="6">
    <source>
        <dbReference type="Google" id="ProtNLM"/>
    </source>
</evidence>
<proteinExistence type="predicted"/>
<dbReference type="EMBL" id="BAABRI010000016">
    <property type="protein sequence ID" value="GAA5483621.1"/>
    <property type="molecule type" value="Genomic_DNA"/>
</dbReference>
<evidence type="ECO:0000256" key="3">
    <source>
        <dbReference type="ARBA" id="ARBA00023163"/>
    </source>
</evidence>
<evidence type="ECO:0000256" key="1">
    <source>
        <dbReference type="ARBA" id="ARBA00023015"/>
    </source>
</evidence>
<sequence length="226" mass="24468">MTASQFHPTQWTLVLRARGSDEPGRAALSELCAAYYEPVVAFLRRGGKGEDEAREMAHAFFESLLAGGIGAPEPGRGRFRSYLLGALKHFQVSRHRAEVAEKRGGGAEHVSLTAAGLPGRADDGRAFDRDWALALIGRALASLEAEEADRAGRFAALRPWLDGAAEGSQAELADRLGMSGTAVKVAIHRLRQRFREKVRREVAATVSGPEEVDEELRHLVGILSMG</sequence>
<accession>A0ABP9USG6</accession>
<gene>
    <name evidence="4" type="ORF">Hsar01_02855</name>
</gene>
<dbReference type="InterPro" id="IPR039425">
    <property type="entry name" value="RNA_pol_sigma-70-like"/>
</dbReference>
<keyword evidence="2" id="KW-0731">Sigma factor</keyword>
<evidence type="ECO:0000313" key="5">
    <source>
        <dbReference type="Proteomes" id="UP001476282"/>
    </source>
</evidence>
<dbReference type="Proteomes" id="UP001476282">
    <property type="component" value="Unassembled WGS sequence"/>
</dbReference>